<dbReference type="GO" id="GO:0000978">
    <property type="term" value="F:RNA polymerase II cis-regulatory region sequence-specific DNA binding"/>
    <property type="evidence" value="ECO:0007669"/>
    <property type="project" value="TreeGrafter"/>
</dbReference>
<comment type="similarity">
    <text evidence="2">Belongs to the krueppel C2H2-type zinc-finger protein family.</text>
</comment>
<dbReference type="GO" id="GO:0001228">
    <property type="term" value="F:DNA-binding transcription activator activity, RNA polymerase II-specific"/>
    <property type="evidence" value="ECO:0007669"/>
    <property type="project" value="TreeGrafter"/>
</dbReference>
<feature type="domain" description="C2H2-type" evidence="13">
    <location>
        <begin position="678"/>
        <end position="701"/>
    </location>
</feature>
<keyword evidence="8" id="KW-0238">DNA-binding</keyword>
<dbReference type="OrthoDB" id="40579at2759"/>
<keyword evidence="6 12" id="KW-0862">Zinc</keyword>
<dbReference type="InterPro" id="IPR036236">
    <property type="entry name" value="Znf_C2H2_sf"/>
</dbReference>
<comment type="caution">
    <text evidence="15">The sequence shown here is derived from an EMBL/GenBank/DDBJ whole genome shotgun (WGS) entry which is preliminary data.</text>
</comment>
<dbReference type="SMART" id="SM00355">
    <property type="entry name" value="ZnF_C2H2"/>
    <property type="match status" value="18"/>
</dbReference>
<feature type="domain" description="C2H2-type" evidence="13">
    <location>
        <begin position="250"/>
        <end position="278"/>
    </location>
</feature>
<evidence type="ECO:0000256" key="7">
    <source>
        <dbReference type="ARBA" id="ARBA00023015"/>
    </source>
</evidence>
<reference evidence="15 16" key="1">
    <citation type="journal article" date="2019" name="Commun. Biol.">
        <title>The bagworm genome reveals a unique fibroin gene that provides high tensile strength.</title>
        <authorList>
            <person name="Kono N."/>
            <person name="Nakamura H."/>
            <person name="Ohtoshi R."/>
            <person name="Tomita M."/>
            <person name="Numata K."/>
            <person name="Arakawa K."/>
        </authorList>
    </citation>
    <scope>NUCLEOTIDE SEQUENCE [LARGE SCALE GENOMIC DNA]</scope>
</reference>
<keyword evidence="7" id="KW-0805">Transcription regulation</keyword>
<evidence type="ECO:0000256" key="1">
    <source>
        <dbReference type="ARBA" id="ARBA00004123"/>
    </source>
</evidence>
<keyword evidence="10" id="KW-0539">Nucleus</keyword>
<dbReference type="EMBL" id="BGZK01000423">
    <property type="protein sequence ID" value="GBP42757.1"/>
    <property type="molecule type" value="Genomic_DNA"/>
</dbReference>
<feature type="domain" description="C2H2-type" evidence="13">
    <location>
        <begin position="424"/>
        <end position="452"/>
    </location>
</feature>
<feature type="domain" description="ZAD" evidence="14">
    <location>
        <begin position="13"/>
        <end position="94"/>
    </location>
</feature>
<dbReference type="Pfam" id="PF07776">
    <property type="entry name" value="zf-AD"/>
    <property type="match status" value="1"/>
</dbReference>
<keyword evidence="9" id="KW-0804">Transcription</keyword>
<dbReference type="Proteomes" id="UP000299102">
    <property type="component" value="Unassembled WGS sequence"/>
</dbReference>
<evidence type="ECO:0000259" key="13">
    <source>
        <dbReference type="PROSITE" id="PS50157"/>
    </source>
</evidence>
<dbReference type="InterPro" id="IPR012934">
    <property type="entry name" value="Znf_AD"/>
</dbReference>
<dbReference type="SUPFAM" id="SSF57716">
    <property type="entry name" value="Glucocorticoid receptor-like (DNA-binding domain)"/>
    <property type="match status" value="1"/>
</dbReference>
<dbReference type="FunFam" id="3.30.160.60:FF:000446">
    <property type="entry name" value="Zinc finger protein"/>
    <property type="match status" value="1"/>
</dbReference>
<feature type="binding site" evidence="12">
    <location>
        <position position="67"/>
    </location>
    <ligand>
        <name>Zn(2+)</name>
        <dbReference type="ChEBI" id="CHEBI:29105"/>
    </ligand>
</feature>
<dbReference type="STRING" id="151549.A0A4C1VY46"/>
<feature type="binding site" evidence="12">
    <location>
        <position position="15"/>
    </location>
    <ligand>
        <name>Zn(2+)</name>
        <dbReference type="ChEBI" id="CHEBI:29105"/>
    </ligand>
</feature>
<evidence type="ECO:0000256" key="11">
    <source>
        <dbReference type="PROSITE-ProRule" id="PRU00042"/>
    </source>
</evidence>
<feature type="domain" description="C2H2-type" evidence="13">
    <location>
        <begin position="793"/>
        <end position="820"/>
    </location>
</feature>
<evidence type="ECO:0000256" key="5">
    <source>
        <dbReference type="ARBA" id="ARBA00022771"/>
    </source>
</evidence>
<dbReference type="SMART" id="SM00868">
    <property type="entry name" value="zf-AD"/>
    <property type="match status" value="1"/>
</dbReference>
<sequence>MEFEGIIVKDNPGLCRCCLSEGCYKDLSTEYIWMGESEVYADLLMECFDISISQHSDGPNGSSRLICEVCITRLRDACNFKKQVLESEKKFIDMLSRGELRSNVVVYEQPMKEEIQVETVLTTDDEGLVEYLEDDVDYLGNGDDETTKEAEKGETVNTILHKEESSVRLRPTASRAEKKKTVKKAVIKEGKIGKGKTGKARALYEAAEKTLTEKPHALSATKRNRMMKRNAIVILESSTVCPFKWYRQNYLCFYCHRNFKAPEHLKLHTRDEHKDSNVKSAVLYLRRDEKVKIDVTIISCKSCNLRMENLLNLVDHLKLTHKKHFNEDYGLGVVPYKLGESSFECPTCDEKFQYFIKLNQHMNKHYGCYVCENCGKTFLSQDRLRCHAQSHNSVYCCQKCDETFPSLAEKNGHEAKVHEISKKLKCTRCDEEFANYAQRKRHHKEVHKIEVQEYTCPICGRNFPIMSKMEVHIKEVHLKEKRFQCTECDQKFFSKTHVEKHMIRHFGAKIRSPEDINKKAELARKLLIKRSNVEYVLQYSNVTPFMWYKGRFRCFYCTEPIKDPDTLREHTAKVHQFANLELVVHDRTKHNRNRDAAVKIDVTNLMCKLCYSPMNNLEGLIHHLIIAHDAEYDMSVQNCLLPFKLDKESPSCATCGQKFLFFVYLLKHANKHHLSHNYMCDICGTSFQGENHLKMHNRYYHREGGYNCEYCHIGFATLSKKIQHEKNVHLINLSTCPHCPTTFKSPYLKKLHLANVHEVEELKIKCPYCPKVYPQESIMSRHMRRVHLREKNVECEVCGEKFFGAYDVKLHMVRHNGEKKFVCNVCGKRFSKKSNLNSHSIVHTGQKNFACPICSKAFAHHANLKAHVKGRHPDYQIVEQDTEIDNLIDSEIVHMEFISHDELNDSVTQQYIVQ</sequence>
<organism evidence="15 16">
    <name type="scientific">Eumeta variegata</name>
    <name type="common">Bagworm moth</name>
    <name type="synonym">Eumeta japonica</name>
    <dbReference type="NCBI Taxonomy" id="151549"/>
    <lineage>
        <taxon>Eukaryota</taxon>
        <taxon>Metazoa</taxon>
        <taxon>Ecdysozoa</taxon>
        <taxon>Arthropoda</taxon>
        <taxon>Hexapoda</taxon>
        <taxon>Insecta</taxon>
        <taxon>Pterygota</taxon>
        <taxon>Neoptera</taxon>
        <taxon>Endopterygota</taxon>
        <taxon>Lepidoptera</taxon>
        <taxon>Glossata</taxon>
        <taxon>Ditrysia</taxon>
        <taxon>Tineoidea</taxon>
        <taxon>Psychidae</taxon>
        <taxon>Oiketicinae</taxon>
        <taxon>Eumeta</taxon>
    </lineage>
</organism>
<dbReference type="AlphaFoldDB" id="A0A4C1VY46"/>
<gene>
    <name evidence="15" type="primary">ZNF425</name>
    <name evidence="15" type="ORF">EVAR_23395_1</name>
</gene>
<evidence type="ECO:0000313" key="16">
    <source>
        <dbReference type="Proteomes" id="UP000299102"/>
    </source>
</evidence>
<dbReference type="PROSITE" id="PS00028">
    <property type="entry name" value="ZINC_FINGER_C2H2_1"/>
    <property type="match status" value="15"/>
</dbReference>
<evidence type="ECO:0000256" key="9">
    <source>
        <dbReference type="ARBA" id="ARBA00023163"/>
    </source>
</evidence>
<evidence type="ECO:0000256" key="8">
    <source>
        <dbReference type="ARBA" id="ARBA00023125"/>
    </source>
</evidence>
<keyword evidence="3 12" id="KW-0479">Metal-binding</keyword>
<protein>
    <submittedName>
        <fullName evidence="15">Zinc finger protein 425</fullName>
    </submittedName>
</protein>
<name>A0A4C1VY46_EUMVA</name>
<dbReference type="Pfam" id="PF00096">
    <property type="entry name" value="zf-C2H2"/>
    <property type="match status" value="4"/>
</dbReference>
<feature type="domain" description="C2H2-type" evidence="13">
    <location>
        <begin position="483"/>
        <end position="510"/>
    </location>
</feature>
<dbReference type="GO" id="GO:0008270">
    <property type="term" value="F:zinc ion binding"/>
    <property type="evidence" value="ECO:0007669"/>
    <property type="project" value="UniProtKB-UniRule"/>
</dbReference>
<feature type="domain" description="C2H2-type" evidence="13">
    <location>
        <begin position="343"/>
        <end position="367"/>
    </location>
</feature>
<evidence type="ECO:0000256" key="12">
    <source>
        <dbReference type="PROSITE-ProRule" id="PRU01263"/>
    </source>
</evidence>
<evidence type="ECO:0000256" key="10">
    <source>
        <dbReference type="ARBA" id="ARBA00023242"/>
    </source>
</evidence>
<feature type="domain" description="C2H2-type" evidence="13">
    <location>
        <begin position="849"/>
        <end position="877"/>
    </location>
</feature>
<keyword evidence="5 11" id="KW-0863">Zinc-finger</keyword>
<feature type="binding site" evidence="12">
    <location>
        <position position="70"/>
    </location>
    <ligand>
        <name>Zn(2+)</name>
        <dbReference type="ChEBI" id="CHEBI:29105"/>
    </ligand>
</feature>
<dbReference type="Gene3D" id="3.30.160.60">
    <property type="entry name" value="Classic Zinc Finger"/>
    <property type="match status" value="7"/>
</dbReference>
<evidence type="ECO:0000256" key="3">
    <source>
        <dbReference type="ARBA" id="ARBA00022723"/>
    </source>
</evidence>
<evidence type="ECO:0000259" key="14">
    <source>
        <dbReference type="PROSITE" id="PS51915"/>
    </source>
</evidence>
<proteinExistence type="inferred from homology"/>
<keyword evidence="4" id="KW-0677">Repeat</keyword>
<dbReference type="Pfam" id="PF12874">
    <property type="entry name" value="zf-met"/>
    <property type="match status" value="1"/>
</dbReference>
<evidence type="ECO:0000313" key="15">
    <source>
        <dbReference type="EMBL" id="GBP42757.1"/>
    </source>
</evidence>
<dbReference type="PANTHER" id="PTHR24393:SF15">
    <property type="entry name" value="IP01243P-RELATED"/>
    <property type="match status" value="1"/>
</dbReference>
<dbReference type="SUPFAM" id="SSF57667">
    <property type="entry name" value="beta-beta-alpha zinc fingers"/>
    <property type="match status" value="5"/>
</dbReference>
<evidence type="ECO:0000256" key="4">
    <source>
        <dbReference type="ARBA" id="ARBA00022737"/>
    </source>
</evidence>
<feature type="domain" description="C2H2-type" evidence="13">
    <location>
        <begin position="821"/>
        <end position="848"/>
    </location>
</feature>
<dbReference type="GO" id="GO:0005634">
    <property type="term" value="C:nucleus"/>
    <property type="evidence" value="ECO:0007669"/>
    <property type="project" value="InterPro"/>
</dbReference>
<keyword evidence="16" id="KW-1185">Reference proteome</keyword>
<accession>A0A4C1VY46</accession>
<evidence type="ECO:0000256" key="6">
    <source>
        <dbReference type="ARBA" id="ARBA00022833"/>
    </source>
</evidence>
<feature type="domain" description="C2H2-type" evidence="13">
    <location>
        <begin position="454"/>
        <end position="482"/>
    </location>
</feature>
<dbReference type="PANTHER" id="PTHR24393">
    <property type="entry name" value="ZINC FINGER PROTEIN"/>
    <property type="match status" value="1"/>
</dbReference>
<dbReference type="PROSITE" id="PS50157">
    <property type="entry name" value="ZINC_FINGER_C2H2_2"/>
    <property type="match status" value="11"/>
</dbReference>
<dbReference type="InterPro" id="IPR013087">
    <property type="entry name" value="Znf_C2H2_type"/>
</dbReference>
<comment type="subcellular location">
    <subcellularLocation>
        <location evidence="1">Nucleus</location>
    </subcellularLocation>
</comment>
<evidence type="ECO:0000256" key="2">
    <source>
        <dbReference type="ARBA" id="ARBA00006991"/>
    </source>
</evidence>
<feature type="domain" description="C2H2-type" evidence="13">
    <location>
        <begin position="764"/>
        <end position="792"/>
    </location>
</feature>
<dbReference type="PROSITE" id="PS51915">
    <property type="entry name" value="ZAD"/>
    <property type="match status" value="1"/>
</dbReference>
<feature type="domain" description="C2H2-type" evidence="13">
    <location>
        <begin position="369"/>
        <end position="391"/>
    </location>
</feature>
<dbReference type="FunFam" id="3.30.160.60:FF:000759">
    <property type="entry name" value="zinc finger protein 16"/>
    <property type="match status" value="1"/>
</dbReference>
<feature type="binding site" evidence="12">
    <location>
        <position position="18"/>
    </location>
    <ligand>
        <name>Zn(2+)</name>
        <dbReference type="ChEBI" id="CHEBI:29105"/>
    </ligand>
</feature>